<dbReference type="Proteomes" id="UP001165489">
    <property type="component" value="Unassembled WGS sequence"/>
</dbReference>
<dbReference type="EMBL" id="JAKZGP010000011">
    <property type="protein sequence ID" value="MCH7409049.1"/>
    <property type="molecule type" value="Genomic_DNA"/>
</dbReference>
<dbReference type="Gene3D" id="3.40.640.10">
    <property type="entry name" value="Type I PLP-dependent aspartate aminotransferase-like (Major domain)"/>
    <property type="match status" value="1"/>
</dbReference>
<dbReference type="Pfam" id="PF00155">
    <property type="entry name" value="Aminotran_1_2"/>
    <property type="match status" value="1"/>
</dbReference>
<dbReference type="InterPro" id="IPR001917">
    <property type="entry name" value="Aminotrans_II_pyridoxalP_BS"/>
</dbReference>
<dbReference type="EC" id="2.3.1.29" evidence="4"/>
<comment type="function">
    <text evidence="4">Catalyzes the cleavage of 2-amino-3-ketobutyrate to glycine and acetyl-CoA.</text>
</comment>
<evidence type="ECO:0000313" key="6">
    <source>
        <dbReference type="EMBL" id="MCH7409049.1"/>
    </source>
</evidence>
<dbReference type="NCBIfam" id="TIGR01822">
    <property type="entry name" value="2am3keto_CoA"/>
    <property type="match status" value="1"/>
</dbReference>
<feature type="binding site" description="in other chain" evidence="4">
    <location>
        <begin position="241"/>
        <end position="244"/>
    </location>
    <ligand>
        <name>pyridoxal 5'-phosphate</name>
        <dbReference type="ChEBI" id="CHEBI:597326"/>
        <note>ligand shared between dimeric partners</note>
    </ligand>
</feature>
<comment type="caution">
    <text evidence="6">The sequence shown here is derived from an EMBL/GenBank/DDBJ whole genome shotgun (WGS) entry which is preliminary data.</text>
</comment>
<dbReference type="SUPFAM" id="SSF53383">
    <property type="entry name" value="PLP-dependent transferases"/>
    <property type="match status" value="1"/>
</dbReference>
<name>A0ABS9UY33_9BACT</name>
<dbReference type="CDD" id="cd06454">
    <property type="entry name" value="KBL_like"/>
    <property type="match status" value="1"/>
</dbReference>
<comment type="pathway">
    <text evidence="1">Lipid metabolism.</text>
</comment>
<evidence type="ECO:0000313" key="7">
    <source>
        <dbReference type="Proteomes" id="UP001165489"/>
    </source>
</evidence>
<dbReference type="Gene3D" id="3.90.1150.10">
    <property type="entry name" value="Aspartate Aminotransferase, domain 1"/>
    <property type="match status" value="1"/>
</dbReference>
<gene>
    <name evidence="4 6" type="primary">kbl</name>
    <name evidence="6" type="ORF">MM239_06565</name>
</gene>
<comment type="caution">
    <text evidence="4">Lacks conserved residue(s) required for the propagation of feature annotation.</text>
</comment>
<dbReference type="GO" id="GO:0008890">
    <property type="term" value="F:glycine C-acetyltransferase activity"/>
    <property type="evidence" value="ECO:0007669"/>
    <property type="project" value="UniProtKB-EC"/>
</dbReference>
<keyword evidence="3 4" id="KW-0663">Pyridoxal phosphate</keyword>
<dbReference type="NCBIfam" id="NF005394">
    <property type="entry name" value="PRK06939.1"/>
    <property type="match status" value="1"/>
</dbReference>
<feature type="domain" description="Aminotransferase class I/classII large" evidence="5">
    <location>
        <begin position="43"/>
        <end position="387"/>
    </location>
</feature>
<evidence type="ECO:0000256" key="1">
    <source>
        <dbReference type="ARBA" id="ARBA00005189"/>
    </source>
</evidence>
<dbReference type="PANTHER" id="PTHR13693:SF103">
    <property type="entry name" value="AMINOTRANSFERASE CLASS I_CLASSII DOMAIN-CONTAINING PROTEIN"/>
    <property type="match status" value="1"/>
</dbReference>
<dbReference type="RefSeq" id="WP_241347407.1">
    <property type="nucleotide sequence ID" value="NZ_JAKZGP010000011.1"/>
</dbReference>
<comment type="cofactor">
    <cofactor evidence="4">
        <name>pyridoxal 5'-phosphate</name>
        <dbReference type="ChEBI" id="CHEBI:597326"/>
    </cofactor>
    <text evidence="4">Binds 1 pyridoxal phosphate per subunit.</text>
</comment>
<comment type="subunit">
    <text evidence="4">Homodimer.</text>
</comment>
<feature type="binding site" evidence="4">
    <location>
        <begin position="274"/>
        <end position="275"/>
    </location>
    <ligand>
        <name>pyridoxal 5'-phosphate</name>
        <dbReference type="ChEBI" id="CHEBI:597326"/>
        <note>ligand shared between dimeric partners</note>
    </ligand>
</feature>
<evidence type="ECO:0000256" key="2">
    <source>
        <dbReference type="ARBA" id="ARBA00022679"/>
    </source>
</evidence>
<feature type="modified residue" description="N6-(pyridoxal phosphate)lysine" evidence="4">
    <location>
        <position position="244"/>
    </location>
</feature>
<comment type="similarity">
    <text evidence="4">Belongs to the class-II pyridoxal-phosphate-dependent aminotransferase family.</text>
</comment>
<dbReference type="InterPro" id="IPR011282">
    <property type="entry name" value="2am3keto_CoA_ligase"/>
</dbReference>
<dbReference type="InterPro" id="IPR015421">
    <property type="entry name" value="PyrdxlP-dep_Trfase_major"/>
</dbReference>
<evidence type="ECO:0000256" key="3">
    <source>
        <dbReference type="ARBA" id="ARBA00022898"/>
    </source>
</evidence>
<dbReference type="PROSITE" id="PS00599">
    <property type="entry name" value="AA_TRANSFER_CLASS_2"/>
    <property type="match status" value="1"/>
</dbReference>
<dbReference type="InterPro" id="IPR050087">
    <property type="entry name" value="AON_synthase_class-II"/>
</dbReference>
<keyword evidence="2 4" id="KW-0808">Transferase</keyword>
<keyword evidence="7" id="KW-1185">Reference proteome</keyword>
<keyword evidence="4 6" id="KW-0012">Acyltransferase</keyword>
<comment type="catalytic activity">
    <reaction evidence="4">
        <text>glycine + acetyl-CoA = (2S)-2-amino-3-oxobutanoate + CoA</text>
        <dbReference type="Rhea" id="RHEA:20736"/>
        <dbReference type="ChEBI" id="CHEBI:57287"/>
        <dbReference type="ChEBI" id="CHEBI:57288"/>
        <dbReference type="ChEBI" id="CHEBI:57305"/>
        <dbReference type="ChEBI" id="CHEBI:78948"/>
        <dbReference type="EC" id="2.3.1.29"/>
    </reaction>
</comment>
<dbReference type="HAMAP" id="MF_00985">
    <property type="entry name" value="2am3keto_CoA_ligase"/>
    <property type="match status" value="1"/>
</dbReference>
<evidence type="ECO:0000259" key="5">
    <source>
        <dbReference type="Pfam" id="PF00155"/>
    </source>
</evidence>
<comment type="pathway">
    <text evidence="4">Amino-acid degradation; L-threonine degradation via oxydo-reductase pathway; glycine from L-threonine: step 2/2.</text>
</comment>
<feature type="binding site" evidence="4">
    <location>
        <position position="136"/>
    </location>
    <ligand>
        <name>substrate</name>
    </ligand>
</feature>
<dbReference type="PANTHER" id="PTHR13693">
    <property type="entry name" value="CLASS II AMINOTRANSFERASE/8-AMINO-7-OXONONANOATE SYNTHASE"/>
    <property type="match status" value="1"/>
</dbReference>
<proteinExistence type="inferred from homology"/>
<evidence type="ECO:0000256" key="4">
    <source>
        <dbReference type="HAMAP-Rule" id="MF_00985"/>
    </source>
</evidence>
<organism evidence="6 7">
    <name type="scientific">Belliella filtrata</name>
    <dbReference type="NCBI Taxonomy" id="2923435"/>
    <lineage>
        <taxon>Bacteria</taxon>
        <taxon>Pseudomonadati</taxon>
        <taxon>Bacteroidota</taxon>
        <taxon>Cytophagia</taxon>
        <taxon>Cytophagales</taxon>
        <taxon>Cyclobacteriaceae</taxon>
        <taxon>Belliella</taxon>
    </lineage>
</organism>
<reference evidence="6" key="1">
    <citation type="submission" date="2022-03" db="EMBL/GenBank/DDBJ databases">
        <title>De novo assembled genomes of Belliella spp. (Cyclobacteriaceae) strains.</title>
        <authorList>
            <person name="Szabo A."/>
            <person name="Korponai K."/>
            <person name="Felfoldi T."/>
        </authorList>
    </citation>
    <scope>NUCLEOTIDE SEQUENCE</scope>
    <source>
        <strain evidence="6">DSM 111904</strain>
    </source>
</reference>
<feature type="binding site" description="in other chain" evidence="4">
    <location>
        <position position="185"/>
    </location>
    <ligand>
        <name>pyridoxal 5'-phosphate</name>
        <dbReference type="ChEBI" id="CHEBI:597326"/>
        <note>ligand shared between dimeric partners</note>
    </ligand>
</feature>
<sequence length="398" mass="43534">MFETLKPKLEQELKEIQEAGLFKNERVITSPQSARITIAGGKEVLNFCANNYLGLSSHPRVIQAAKDAIDSHGFGMSSVRFICGTQDIHKTLEQKISEFLGTEDTILYAAAFDANGGVFEPILGPEDAIISDALNHASIIDGVRLCKAMRFRYQHNDMEDLEKQLQDAEAKGAVNKIIVTDGVFSMDGTIAQLDKIVALAEKYKTLVMSDECHSTGFLGKTGRGVHELKGVMGKIDIITGTLGKALGGASGGFTSGKKEIIEILRQRSRPYLFSNTLAPSITGASIEVFNLLTETTELRDKLESNTTYFRKKMTEAGFDIKPGEHAIVPIMLYDAVLSQKMAEKLLEKGVYVIGFYYPVVPKGQARIRVQISAGHEQSHLDQAIEAFVTVGKELGVIS</sequence>
<dbReference type="InterPro" id="IPR004839">
    <property type="entry name" value="Aminotransferase_I/II_large"/>
</dbReference>
<dbReference type="InterPro" id="IPR015424">
    <property type="entry name" value="PyrdxlP-dep_Trfase"/>
</dbReference>
<protein>
    <recommendedName>
        <fullName evidence="4">2-amino-3-ketobutyrate coenzyme A ligase</fullName>
        <shortName evidence="4">AKB ligase</shortName>
        <ecNumber evidence="4">2.3.1.29</ecNumber>
    </recommendedName>
    <alternativeName>
        <fullName evidence="4">Glycine acetyltransferase</fullName>
    </alternativeName>
</protein>
<feature type="binding site" evidence="4">
    <location>
        <position position="368"/>
    </location>
    <ligand>
        <name>substrate</name>
    </ligand>
</feature>
<dbReference type="InterPro" id="IPR015422">
    <property type="entry name" value="PyrdxlP-dep_Trfase_small"/>
</dbReference>
<accession>A0ABS9UY33</accession>